<dbReference type="InterPro" id="IPR036259">
    <property type="entry name" value="MFS_trans_sf"/>
</dbReference>
<evidence type="ECO:0000256" key="6">
    <source>
        <dbReference type="SAM" id="Phobius"/>
    </source>
</evidence>
<feature type="transmembrane region" description="Helical" evidence="6">
    <location>
        <begin position="74"/>
        <end position="92"/>
    </location>
</feature>
<comment type="subcellular location">
    <subcellularLocation>
        <location evidence="1">Cell membrane</location>
        <topology evidence="1">Multi-pass membrane protein</topology>
    </subcellularLocation>
</comment>
<feature type="transmembrane region" description="Helical" evidence="6">
    <location>
        <begin position="98"/>
        <end position="116"/>
    </location>
</feature>
<dbReference type="PROSITE" id="PS00216">
    <property type="entry name" value="SUGAR_TRANSPORT_1"/>
    <property type="match status" value="1"/>
</dbReference>
<proteinExistence type="predicted"/>
<dbReference type="Proteomes" id="UP000295063">
    <property type="component" value="Unassembled WGS sequence"/>
</dbReference>
<feature type="transmembrane region" description="Helical" evidence="6">
    <location>
        <begin position="338"/>
        <end position="359"/>
    </location>
</feature>
<feature type="transmembrane region" description="Helical" evidence="6">
    <location>
        <begin position="137"/>
        <end position="159"/>
    </location>
</feature>
<dbReference type="RefSeq" id="WP_165898793.1">
    <property type="nucleotide sequence ID" value="NZ_SLUI01000003.1"/>
</dbReference>
<keyword evidence="5 6" id="KW-0472">Membrane</keyword>
<feature type="transmembrane region" description="Helical" evidence="6">
    <location>
        <begin position="165"/>
        <end position="186"/>
    </location>
</feature>
<feature type="transmembrane region" description="Helical" evidence="6">
    <location>
        <begin position="365"/>
        <end position="386"/>
    </location>
</feature>
<accession>A0A4R1PZT3</accession>
<dbReference type="AlphaFoldDB" id="A0A4R1PZT3"/>
<evidence type="ECO:0000259" key="7">
    <source>
        <dbReference type="PROSITE" id="PS50850"/>
    </source>
</evidence>
<dbReference type="GO" id="GO:0005886">
    <property type="term" value="C:plasma membrane"/>
    <property type="evidence" value="ECO:0007669"/>
    <property type="project" value="UniProtKB-SubCell"/>
</dbReference>
<dbReference type="InterPro" id="IPR020846">
    <property type="entry name" value="MFS_dom"/>
</dbReference>
<feature type="transmembrane region" description="Helical" evidence="6">
    <location>
        <begin position="248"/>
        <end position="268"/>
    </location>
</feature>
<evidence type="ECO:0000313" key="8">
    <source>
        <dbReference type="EMBL" id="TCL38676.1"/>
    </source>
</evidence>
<dbReference type="InterPro" id="IPR011701">
    <property type="entry name" value="MFS"/>
</dbReference>
<evidence type="ECO:0000256" key="1">
    <source>
        <dbReference type="ARBA" id="ARBA00004651"/>
    </source>
</evidence>
<evidence type="ECO:0000256" key="5">
    <source>
        <dbReference type="ARBA" id="ARBA00023136"/>
    </source>
</evidence>
<feature type="transmembrane region" description="Helical" evidence="6">
    <location>
        <begin position="305"/>
        <end position="326"/>
    </location>
</feature>
<dbReference type="SUPFAM" id="SSF103473">
    <property type="entry name" value="MFS general substrate transporter"/>
    <property type="match status" value="1"/>
</dbReference>
<dbReference type="PANTHER" id="PTHR43129:SF1">
    <property type="entry name" value="FOSMIDOMYCIN RESISTANCE PROTEIN"/>
    <property type="match status" value="1"/>
</dbReference>
<dbReference type="CDD" id="cd17478">
    <property type="entry name" value="MFS_FsR"/>
    <property type="match status" value="1"/>
</dbReference>
<keyword evidence="9" id="KW-1185">Reference proteome</keyword>
<evidence type="ECO:0000256" key="2">
    <source>
        <dbReference type="ARBA" id="ARBA00022448"/>
    </source>
</evidence>
<dbReference type="GO" id="GO:0022857">
    <property type="term" value="F:transmembrane transporter activity"/>
    <property type="evidence" value="ECO:0007669"/>
    <property type="project" value="InterPro"/>
</dbReference>
<dbReference type="PROSITE" id="PS50850">
    <property type="entry name" value="MFS"/>
    <property type="match status" value="1"/>
</dbReference>
<keyword evidence="2" id="KW-0813">Transport</keyword>
<evidence type="ECO:0000256" key="4">
    <source>
        <dbReference type="ARBA" id="ARBA00022989"/>
    </source>
</evidence>
<dbReference type="InterPro" id="IPR005829">
    <property type="entry name" value="Sugar_transporter_CS"/>
</dbReference>
<dbReference type="EMBL" id="SLUI01000003">
    <property type="protein sequence ID" value="TCL38676.1"/>
    <property type="molecule type" value="Genomic_DNA"/>
</dbReference>
<dbReference type="Gene3D" id="1.20.1250.20">
    <property type="entry name" value="MFS general substrate transporter like domains"/>
    <property type="match status" value="2"/>
</dbReference>
<evidence type="ECO:0000256" key="3">
    <source>
        <dbReference type="ARBA" id="ARBA00022692"/>
    </source>
</evidence>
<gene>
    <name evidence="8" type="ORF">EV210_103154</name>
</gene>
<comment type="caution">
    <text evidence="8">The sequence shown here is derived from an EMBL/GenBank/DDBJ whole genome shotgun (WGS) entry which is preliminary data.</text>
</comment>
<evidence type="ECO:0000313" key="9">
    <source>
        <dbReference type="Proteomes" id="UP000295063"/>
    </source>
</evidence>
<sequence>MSLRKSSYISKPLALLTIAHGVTDLSQGALPAMLPFLKNYFQLTYAQVGAIVLTQNLTSSVIQPIFGYLTDKIFLPWLIPVSLLLAGVGMAATGLATSYSLLLFTIVVSGLGIAGFHPQASKSAHLISSAATKGRSMGTFSVGGNFGAAVGSIFMTFLLSGPGSITNTIYFLIPAALMALLAWQSLPHISPQAASASTAAPAPKVSVHTLPWGLLTTLLSFIFIRSSIHTGLSTYIPLYYADYLSGSPLYASYLLSAFLIAGVIGTYAGGLLSDRFGRKTVIIVSTALSMPLIFLFQFTSGFATVLLAAITGLTLISSFATTVVMAQEMMPQHIGMASGLTIGFTIGLGGIGATILGYVADHFGIPFVFTILTLLPVAGLFFASFLPGKLFQRDIHATSGH</sequence>
<feature type="transmembrane region" description="Helical" evidence="6">
    <location>
        <begin position="280"/>
        <end position="299"/>
    </location>
</feature>
<dbReference type="PANTHER" id="PTHR43129">
    <property type="entry name" value="FOSMIDOMYCIN RESISTANCE PROTEIN"/>
    <property type="match status" value="1"/>
</dbReference>
<keyword evidence="4 6" id="KW-1133">Transmembrane helix</keyword>
<feature type="transmembrane region" description="Helical" evidence="6">
    <location>
        <begin position="207"/>
        <end position="228"/>
    </location>
</feature>
<organism evidence="8 9">
    <name type="scientific">Anaerospora hongkongensis</name>
    <dbReference type="NCBI Taxonomy" id="244830"/>
    <lineage>
        <taxon>Bacteria</taxon>
        <taxon>Bacillati</taxon>
        <taxon>Bacillota</taxon>
        <taxon>Negativicutes</taxon>
        <taxon>Selenomonadales</taxon>
        <taxon>Sporomusaceae</taxon>
        <taxon>Anaerospora</taxon>
    </lineage>
</organism>
<reference evidence="8 9" key="1">
    <citation type="submission" date="2019-03" db="EMBL/GenBank/DDBJ databases">
        <title>Genomic Encyclopedia of Type Strains, Phase IV (KMG-IV): sequencing the most valuable type-strain genomes for metagenomic binning, comparative biology and taxonomic classification.</title>
        <authorList>
            <person name="Goeker M."/>
        </authorList>
    </citation>
    <scope>NUCLEOTIDE SEQUENCE [LARGE SCALE GENOMIC DNA]</scope>
    <source>
        <strain evidence="8 9">DSM 15969</strain>
    </source>
</reference>
<feature type="domain" description="Major facilitator superfamily (MFS) profile" evidence="7">
    <location>
        <begin position="12"/>
        <end position="391"/>
    </location>
</feature>
<keyword evidence="3 6" id="KW-0812">Transmembrane</keyword>
<protein>
    <submittedName>
        <fullName evidence="8">FSR family fosmidomycin resistance protein-like MFS transporter</fullName>
    </submittedName>
</protein>
<dbReference type="Pfam" id="PF07690">
    <property type="entry name" value="MFS_1"/>
    <property type="match status" value="1"/>
</dbReference>
<name>A0A4R1PZT3_9FIRM</name>